<evidence type="ECO:0000313" key="1">
    <source>
        <dbReference type="EMBL" id="KAF9666955.1"/>
    </source>
</evidence>
<dbReference type="EMBL" id="JADGMS010000016">
    <property type="protein sequence ID" value="KAF9666955.1"/>
    <property type="molecule type" value="Genomic_DNA"/>
</dbReference>
<gene>
    <name evidence="1" type="ORF">SADUNF_Sadunf16G0282400</name>
</gene>
<organism evidence="1 2">
    <name type="scientific">Salix dunnii</name>
    <dbReference type="NCBI Taxonomy" id="1413687"/>
    <lineage>
        <taxon>Eukaryota</taxon>
        <taxon>Viridiplantae</taxon>
        <taxon>Streptophyta</taxon>
        <taxon>Embryophyta</taxon>
        <taxon>Tracheophyta</taxon>
        <taxon>Spermatophyta</taxon>
        <taxon>Magnoliopsida</taxon>
        <taxon>eudicotyledons</taxon>
        <taxon>Gunneridae</taxon>
        <taxon>Pentapetalae</taxon>
        <taxon>rosids</taxon>
        <taxon>fabids</taxon>
        <taxon>Malpighiales</taxon>
        <taxon>Salicaceae</taxon>
        <taxon>Saliceae</taxon>
        <taxon>Salix</taxon>
    </lineage>
</organism>
<comment type="caution">
    <text evidence="1">The sequence shown here is derived from an EMBL/GenBank/DDBJ whole genome shotgun (WGS) entry which is preliminary data.</text>
</comment>
<dbReference type="PANTHER" id="PTHR35131">
    <property type="entry name" value="EXPRESSED PROTEIN"/>
    <property type="match status" value="1"/>
</dbReference>
<dbReference type="OrthoDB" id="783264at2759"/>
<name>A0A835JGV9_9ROSI</name>
<keyword evidence="2" id="KW-1185">Reference proteome</keyword>
<sequence length="217" mass="24337">MVVVWLSHARWLRPLTLAMRGGLLIRMRREARFGVQLLEVEESWIRKNSSNLPTKTETINELSSSSSLLQLIKHNMHKSSTIATRVSQDMAAQHPVQIGTRGTVGSLIMQEIKYFSQLELSCQESSKKPQPHITTMASTSNQSKTTLGSVVTTPKKKMKGGSRRLPRICSMVEVSDSSRPYGISGFSYRNLKSDVKRLVNVYPGELKGRKGKGIFEF</sequence>
<protein>
    <submittedName>
        <fullName evidence="1">Uncharacterized protein</fullName>
    </submittedName>
</protein>
<dbReference type="AlphaFoldDB" id="A0A835JGV9"/>
<dbReference type="PANTHER" id="PTHR35131:SF2">
    <property type="entry name" value="GAG-POL POLYPROTEIN"/>
    <property type="match status" value="1"/>
</dbReference>
<reference evidence="1 2" key="1">
    <citation type="submission" date="2020-10" db="EMBL/GenBank/DDBJ databases">
        <title>Plant Genome Project.</title>
        <authorList>
            <person name="Zhang R.-G."/>
        </authorList>
    </citation>
    <scope>NUCLEOTIDE SEQUENCE [LARGE SCALE GENOMIC DNA]</scope>
    <source>
        <strain evidence="1">FAFU-HL-1</strain>
        <tissue evidence="1">Leaf</tissue>
    </source>
</reference>
<dbReference type="Proteomes" id="UP000657918">
    <property type="component" value="Chromosome 16"/>
</dbReference>
<accession>A0A835JGV9</accession>
<evidence type="ECO:0000313" key="2">
    <source>
        <dbReference type="Proteomes" id="UP000657918"/>
    </source>
</evidence>
<proteinExistence type="predicted"/>